<feature type="domain" description="Bacterial virulence protein VirB8" evidence="9">
    <location>
        <begin position="18"/>
        <end position="220"/>
    </location>
</feature>
<evidence type="ECO:0000259" key="9">
    <source>
        <dbReference type="Pfam" id="PF04335"/>
    </source>
</evidence>
<organism evidence="10 11">
    <name type="scientific">Phyllobacterium phragmitis</name>
    <dbReference type="NCBI Taxonomy" id="2670329"/>
    <lineage>
        <taxon>Bacteria</taxon>
        <taxon>Pseudomonadati</taxon>
        <taxon>Pseudomonadota</taxon>
        <taxon>Alphaproteobacteria</taxon>
        <taxon>Hyphomicrobiales</taxon>
        <taxon>Phyllobacteriaceae</taxon>
        <taxon>Phyllobacterium</taxon>
    </lineage>
</organism>
<comment type="similarity">
    <text evidence="1">Belongs to the virB8 family.</text>
</comment>
<gene>
    <name evidence="10" type="ORF">PPNSA23_33450</name>
</gene>
<evidence type="ECO:0000256" key="6">
    <source>
        <dbReference type="ARBA" id="ARBA00037847"/>
    </source>
</evidence>
<dbReference type="EMBL" id="BAAFZP010000001">
    <property type="protein sequence ID" value="GAB1583402.1"/>
    <property type="molecule type" value="Genomic_DNA"/>
</dbReference>
<comment type="caution">
    <text evidence="10">The sequence shown here is derived from an EMBL/GenBank/DDBJ whole genome shotgun (WGS) entry which is preliminary data.</text>
</comment>
<evidence type="ECO:0000256" key="8">
    <source>
        <dbReference type="SAM" id="Phobius"/>
    </source>
</evidence>
<evidence type="ECO:0000313" key="10">
    <source>
        <dbReference type="EMBL" id="GAB1583402.1"/>
    </source>
</evidence>
<dbReference type="InterPro" id="IPR026264">
    <property type="entry name" value="VirB8/PtlE"/>
</dbReference>
<dbReference type="CDD" id="cd16424">
    <property type="entry name" value="VirB8"/>
    <property type="match status" value="1"/>
</dbReference>
<proteinExistence type="inferred from homology"/>
<evidence type="ECO:0000256" key="1">
    <source>
        <dbReference type="ARBA" id="ARBA00011070"/>
    </source>
</evidence>
<keyword evidence="4 8" id="KW-1133">Transmembrane helix</keyword>
<sequence>MPALPSTRDITAPVRHGEDETHRNLRRSRTFAWILTGASFLIAIASLFALVMLMPLKQFEPYMVEVDRTTGYLEVARALKPGDLSQNEAVTAANIVRYVRARETYDPRQLKYNFDLAQLLSTGEAAADLRDEFSPGNPSSKDKIYGTETQIAVSVKSLSFLNKNTATVRFSTDEKRDNSINRQHWVAVVKFRYTAAPLKNEYRFDNPLGFQVVEYRRDQESLPAQQPGGKVGQ</sequence>
<evidence type="ECO:0000313" key="11">
    <source>
        <dbReference type="Proteomes" id="UP001628091"/>
    </source>
</evidence>
<dbReference type="Pfam" id="PF04335">
    <property type="entry name" value="VirB8"/>
    <property type="match status" value="1"/>
</dbReference>
<dbReference type="SUPFAM" id="SSF54427">
    <property type="entry name" value="NTF2-like"/>
    <property type="match status" value="1"/>
</dbReference>
<evidence type="ECO:0000256" key="7">
    <source>
        <dbReference type="SAM" id="MobiDB-lite"/>
    </source>
</evidence>
<dbReference type="Proteomes" id="UP001628091">
    <property type="component" value="Unassembled WGS sequence"/>
</dbReference>
<evidence type="ECO:0000256" key="3">
    <source>
        <dbReference type="ARBA" id="ARBA00022692"/>
    </source>
</evidence>
<keyword evidence="3 8" id="KW-0812">Transmembrane</keyword>
<feature type="region of interest" description="Disordered" evidence="7">
    <location>
        <begin position="1"/>
        <end position="21"/>
    </location>
</feature>
<evidence type="ECO:0000256" key="2">
    <source>
        <dbReference type="ARBA" id="ARBA00014420"/>
    </source>
</evidence>
<dbReference type="RefSeq" id="WP_407866052.1">
    <property type="nucleotide sequence ID" value="NZ_BAAFZP010000001.1"/>
</dbReference>
<protein>
    <recommendedName>
        <fullName evidence="2">Type IV secretion system protein virB8</fullName>
    </recommendedName>
</protein>
<accession>A0ABQ0H3C5</accession>
<dbReference type="InterPro" id="IPR007430">
    <property type="entry name" value="VirB8"/>
</dbReference>
<name>A0ABQ0H3C5_9HYPH</name>
<dbReference type="PIRSF" id="PIRSF003299">
    <property type="entry name" value="VirB8_PtlE"/>
    <property type="match status" value="1"/>
</dbReference>
<comment type="subcellular location">
    <subcellularLocation>
        <location evidence="6">Endomembrane system</location>
        <topology evidence="6">Single-pass membrane protein</topology>
    </subcellularLocation>
</comment>
<evidence type="ECO:0000256" key="5">
    <source>
        <dbReference type="ARBA" id="ARBA00023136"/>
    </source>
</evidence>
<keyword evidence="5 8" id="KW-0472">Membrane</keyword>
<reference evidence="10 11" key="1">
    <citation type="submission" date="2024-10" db="EMBL/GenBank/DDBJ databases">
        <title>Isolation, draft genome sequencing and identification of Phyllobacterium sp. NSA23, isolated from leaf soil.</title>
        <authorList>
            <person name="Akita H."/>
        </authorList>
    </citation>
    <scope>NUCLEOTIDE SEQUENCE [LARGE SCALE GENOMIC DNA]</scope>
    <source>
        <strain evidence="10 11">NSA23</strain>
    </source>
</reference>
<feature type="transmembrane region" description="Helical" evidence="8">
    <location>
        <begin position="31"/>
        <end position="53"/>
    </location>
</feature>
<dbReference type="Gene3D" id="3.10.450.230">
    <property type="entry name" value="VirB8 protein"/>
    <property type="match status" value="1"/>
</dbReference>
<dbReference type="InterPro" id="IPR032710">
    <property type="entry name" value="NTF2-like_dom_sf"/>
</dbReference>
<evidence type="ECO:0000256" key="4">
    <source>
        <dbReference type="ARBA" id="ARBA00022989"/>
    </source>
</evidence>
<keyword evidence="11" id="KW-1185">Reference proteome</keyword>